<dbReference type="PANTHER" id="PTHR35192:SF2">
    <property type="entry name" value="APPLE DOMAIN-CONTAINING PROTEIN"/>
    <property type="match status" value="1"/>
</dbReference>
<dbReference type="PROSITE" id="PS51257">
    <property type="entry name" value="PROKAR_LIPOPROTEIN"/>
    <property type="match status" value="1"/>
</dbReference>
<dbReference type="GeneID" id="30208586"/>
<evidence type="ECO:0000259" key="2">
    <source>
        <dbReference type="Pfam" id="PF21671"/>
    </source>
</evidence>
<sequence>MLRFPLLALIFVLSASLAQAATFVGCVLAAEVALTGSGGAFVTSQAACNTRCTGRGAQYSYYTAGTIPTTNNCYCDNVNSYVAASAYAVGSGGTTCLATVQAVATDLATTFTFNGCVGTIVGVTVNLAQGTILGGSIVTGPQQCFQTCAGNLRAYVIPIVPSVTAILPSYGCVCDPSGQVTTGICGVGQFYGFQHPASASGQARKRQQQVLNDHADQRRRTAFCPKGMKACNIQGVDNSWECIDTATELESCGGCTFGEYTSRGALNTTSTGTDCSTLPGTLLGATTCTNGRCEISACKKRWKLVDGQCVPGTVRAVRKITVSV</sequence>
<feature type="domain" description="Protein CPL1-like" evidence="2">
    <location>
        <begin position="240"/>
        <end position="305"/>
    </location>
</feature>
<feature type="signal peptide" evidence="1">
    <location>
        <begin position="1"/>
        <end position="20"/>
    </location>
</feature>
<reference evidence="3" key="2">
    <citation type="submission" date="2024-02" db="EMBL/GenBank/DDBJ databases">
        <title>Comparative genomics of Cryptococcus and Kwoniella reveals pathogenesis evolution and contrasting modes of karyotype evolution via chromosome fusion or intercentromeric recombination.</title>
        <authorList>
            <person name="Coelho M.A."/>
            <person name="David-Palma M."/>
            <person name="Shea T."/>
            <person name="Bowers K."/>
            <person name="McGinley-Smith S."/>
            <person name="Mohammad A.W."/>
            <person name="Gnirke A."/>
            <person name="Yurkov A.M."/>
            <person name="Nowrousian M."/>
            <person name="Sun S."/>
            <person name="Cuomo C.A."/>
            <person name="Heitman J."/>
        </authorList>
    </citation>
    <scope>NUCLEOTIDE SEQUENCE</scope>
    <source>
        <strain evidence="3">CBS 10118</strain>
    </source>
</reference>
<protein>
    <recommendedName>
        <fullName evidence="2">Protein CPL1-like domain-containing protein</fullName>
    </recommendedName>
</protein>
<organism evidence="3 4">
    <name type="scientific">Kwoniella bestiolae CBS 10118</name>
    <dbReference type="NCBI Taxonomy" id="1296100"/>
    <lineage>
        <taxon>Eukaryota</taxon>
        <taxon>Fungi</taxon>
        <taxon>Dikarya</taxon>
        <taxon>Basidiomycota</taxon>
        <taxon>Agaricomycotina</taxon>
        <taxon>Tremellomycetes</taxon>
        <taxon>Tremellales</taxon>
        <taxon>Cryptococcaceae</taxon>
        <taxon>Kwoniella</taxon>
    </lineage>
</organism>
<keyword evidence="4" id="KW-1185">Reference proteome</keyword>
<dbReference type="Proteomes" id="UP000092730">
    <property type="component" value="Chromosome 1"/>
</dbReference>
<keyword evidence="1" id="KW-0732">Signal</keyword>
<dbReference type="InterPro" id="IPR038955">
    <property type="entry name" value="PriA/CPL1_fungi"/>
</dbReference>
<feature type="chain" id="PRO_5042597761" description="Protein CPL1-like domain-containing protein" evidence="1">
    <location>
        <begin position="21"/>
        <end position="324"/>
    </location>
</feature>
<evidence type="ECO:0000313" key="3">
    <source>
        <dbReference type="EMBL" id="WVW78851.1"/>
    </source>
</evidence>
<accession>A0AAJ8M574</accession>
<dbReference type="RefSeq" id="XP_065725226.1">
    <property type="nucleotide sequence ID" value="XM_065869154.1"/>
</dbReference>
<evidence type="ECO:0000313" key="4">
    <source>
        <dbReference type="Proteomes" id="UP000092730"/>
    </source>
</evidence>
<evidence type="ECO:0000256" key="1">
    <source>
        <dbReference type="SAM" id="SignalP"/>
    </source>
</evidence>
<dbReference type="Pfam" id="PF21671">
    <property type="entry name" value="CPL1-like"/>
    <property type="match status" value="1"/>
</dbReference>
<gene>
    <name evidence="3" type="ORF">I302_100814</name>
</gene>
<dbReference type="PANTHER" id="PTHR35192">
    <property type="entry name" value="PROTEIN, PUTATIVE-RELATED"/>
    <property type="match status" value="1"/>
</dbReference>
<name>A0AAJ8M574_9TREE</name>
<dbReference type="AlphaFoldDB" id="A0AAJ8M574"/>
<proteinExistence type="predicted"/>
<reference evidence="3" key="1">
    <citation type="submission" date="2013-07" db="EMBL/GenBank/DDBJ databases">
        <authorList>
            <consortium name="The Broad Institute Genome Sequencing Platform"/>
            <person name="Cuomo C."/>
            <person name="Litvintseva A."/>
            <person name="Chen Y."/>
            <person name="Heitman J."/>
            <person name="Sun S."/>
            <person name="Springer D."/>
            <person name="Dromer F."/>
            <person name="Young S.K."/>
            <person name="Zeng Q."/>
            <person name="Gargeya S."/>
            <person name="Fitzgerald M."/>
            <person name="Abouelleil A."/>
            <person name="Alvarado L."/>
            <person name="Berlin A.M."/>
            <person name="Chapman S.B."/>
            <person name="Dewar J."/>
            <person name="Goldberg J."/>
            <person name="Griggs A."/>
            <person name="Gujja S."/>
            <person name="Hansen M."/>
            <person name="Howarth C."/>
            <person name="Imamovic A."/>
            <person name="Larimer J."/>
            <person name="McCowan C."/>
            <person name="Murphy C."/>
            <person name="Pearson M."/>
            <person name="Priest M."/>
            <person name="Roberts A."/>
            <person name="Saif S."/>
            <person name="Shea T."/>
            <person name="Sykes S."/>
            <person name="Wortman J."/>
            <person name="Nusbaum C."/>
            <person name="Birren B."/>
        </authorList>
    </citation>
    <scope>NUCLEOTIDE SEQUENCE</scope>
    <source>
        <strain evidence="3">CBS 10118</strain>
    </source>
</reference>
<dbReference type="KEGG" id="kbi:30208586"/>
<dbReference type="EMBL" id="CP144541">
    <property type="protein sequence ID" value="WVW78851.1"/>
    <property type="molecule type" value="Genomic_DNA"/>
</dbReference>
<dbReference type="InterPro" id="IPR048661">
    <property type="entry name" value="CPL1-like"/>
</dbReference>